<accession>A0A921Z8V1</accession>
<gene>
    <name evidence="1" type="ORF">O3G_MSEX008034</name>
</gene>
<evidence type="ECO:0000313" key="2">
    <source>
        <dbReference type="Proteomes" id="UP000791440"/>
    </source>
</evidence>
<dbReference type="Proteomes" id="UP000791440">
    <property type="component" value="Unassembled WGS sequence"/>
</dbReference>
<name>A0A921Z8V1_MANSE</name>
<dbReference type="EMBL" id="JH668439">
    <property type="protein sequence ID" value="KAG6453218.1"/>
    <property type="molecule type" value="Genomic_DNA"/>
</dbReference>
<reference evidence="1" key="1">
    <citation type="journal article" date="2016" name="Insect Biochem. Mol. Biol.">
        <title>Multifaceted biological insights from a draft genome sequence of the tobacco hornworm moth, Manduca sexta.</title>
        <authorList>
            <person name="Kanost M.R."/>
            <person name="Arrese E.L."/>
            <person name="Cao X."/>
            <person name="Chen Y.R."/>
            <person name="Chellapilla S."/>
            <person name="Goldsmith M.R."/>
            <person name="Grosse-Wilde E."/>
            <person name="Heckel D.G."/>
            <person name="Herndon N."/>
            <person name="Jiang H."/>
            <person name="Papanicolaou A."/>
            <person name="Qu J."/>
            <person name="Soulages J.L."/>
            <person name="Vogel H."/>
            <person name="Walters J."/>
            <person name="Waterhouse R.M."/>
            <person name="Ahn S.J."/>
            <person name="Almeida F.C."/>
            <person name="An C."/>
            <person name="Aqrawi P."/>
            <person name="Bretschneider A."/>
            <person name="Bryant W.B."/>
            <person name="Bucks S."/>
            <person name="Chao H."/>
            <person name="Chevignon G."/>
            <person name="Christen J.M."/>
            <person name="Clarke D.F."/>
            <person name="Dittmer N.T."/>
            <person name="Ferguson L.C.F."/>
            <person name="Garavelou S."/>
            <person name="Gordon K.H.J."/>
            <person name="Gunaratna R.T."/>
            <person name="Han Y."/>
            <person name="Hauser F."/>
            <person name="He Y."/>
            <person name="Heidel-Fischer H."/>
            <person name="Hirsh A."/>
            <person name="Hu Y."/>
            <person name="Jiang H."/>
            <person name="Kalra D."/>
            <person name="Klinner C."/>
            <person name="Konig C."/>
            <person name="Kovar C."/>
            <person name="Kroll A.R."/>
            <person name="Kuwar S.S."/>
            <person name="Lee S.L."/>
            <person name="Lehman R."/>
            <person name="Li K."/>
            <person name="Li Z."/>
            <person name="Liang H."/>
            <person name="Lovelace S."/>
            <person name="Lu Z."/>
            <person name="Mansfield J.H."/>
            <person name="McCulloch K.J."/>
            <person name="Mathew T."/>
            <person name="Morton B."/>
            <person name="Muzny D.M."/>
            <person name="Neunemann D."/>
            <person name="Ongeri F."/>
            <person name="Pauchet Y."/>
            <person name="Pu L.L."/>
            <person name="Pyrousis I."/>
            <person name="Rao X.J."/>
            <person name="Redding A."/>
            <person name="Roesel C."/>
            <person name="Sanchez-Gracia A."/>
            <person name="Schaack S."/>
            <person name="Shukla A."/>
            <person name="Tetreau G."/>
            <person name="Wang Y."/>
            <person name="Xiong G.H."/>
            <person name="Traut W."/>
            <person name="Walsh T.K."/>
            <person name="Worley K.C."/>
            <person name="Wu D."/>
            <person name="Wu W."/>
            <person name="Wu Y.Q."/>
            <person name="Zhang X."/>
            <person name="Zou Z."/>
            <person name="Zucker H."/>
            <person name="Briscoe A.D."/>
            <person name="Burmester T."/>
            <person name="Clem R.J."/>
            <person name="Feyereisen R."/>
            <person name="Grimmelikhuijzen C.J.P."/>
            <person name="Hamodrakas S.J."/>
            <person name="Hansson B.S."/>
            <person name="Huguet E."/>
            <person name="Jermiin L.S."/>
            <person name="Lan Q."/>
            <person name="Lehman H.K."/>
            <person name="Lorenzen M."/>
            <person name="Merzendorfer H."/>
            <person name="Michalopoulos I."/>
            <person name="Morton D.B."/>
            <person name="Muthukrishnan S."/>
            <person name="Oakeshott J.G."/>
            <person name="Palmer W."/>
            <person name="Park Y."/>
            <person name="Passarelli A.L."/>
            <person name="Rozas J."/>
            <person name="Schwartz L.M."/>
            <person name="Smith W."/>
            <person name="Southgate A."/>
            <person name="Vilcinskas A."/>
            <person name="Vogt R."/>
            <person name="Wang P."/>
            <person name="Werren J."/>
            <person name="Yu X.Q."/>
            <person name="Zhou J.J."/>
            <person name="Brown S.J."/>
            <person name="Scherer S.E."/>
            <person name="Richards S."/>
            <person name="Blissard G.W."/>
        </authorList>
    </citation>
    <scope>NUCLEOTIDE SEQUENCE</scope>
</reference>
<reference evidence="1" key="2">
    <citation type="submission" date="2020-12" db="EMBL/GenBank/DDBJ databases">
        <authorList>
            <person name="Kanost M."/>
        </authorList>
    </citation>
    <scope>NUCLEOTIDE SEQUENCE</scope>
</reference>
<evidence type="ECO:0000313" key="1">
    <source>
        <dbReference type="EMBL" id="KAG6453218.1"/>
    </source>
</evidence>
<organism evidence="1 2">
    <name type="scientific">Manduca sexta</name>
    <name type="common">Tobacco hawkmoth</name>
    <name type="synonym">Tobacco hornworm</name>
    <dbReference type="NCBI Taxonomy" id="7130"/>
    <lineage>
        <taxon>Eukaryota</taxon>
        <taxon>Metazoa</taxon>
        <taxon>Ecdysozoa</taxon>
        <taxon>Arthropoda</taxon>
        <taxon>Hexapoda</taxon>
        <taxon>Insecta</taxon>
        <taxon>Pterygota</taxon>
        <taxon>Neoptera</taxon>
        <taxon>Endopterygota</taxon>
        <taxon>Lepidoptera</taxon>
        <taxon>Glossata</taxon>
        <taxon>Ditrysia</taxon>
        <taxon>Bombycoidea</taxon>
        <taxon>Sphingidae</taxon>
        <taxon>Sphinginae</taxon>
        <taxon>Sphingini</taxon>
        <taxon>Manduca</taxon>
    </lineage>
</organism>
<comment type="caution">
    <text evidence="1">The sequence shown here is derived from an EMBL/GenBank/DDBJ whole genome shotgun (WGS) entry which is preliminary data.</text>
</comment>
<feature type="non-terminal residue" evidence="1">
    <location>
        <position position="50"/>
    </location>
</feature>
<dbReference type="AlphaFoldDB" id="A0A921Z8V1"/>
<keyword evidence="2" id="KW-1185">Reference proteome</keyword>
<protein>
    <submittedName>
        <fullName evidence="1">Uncharacterized protein</fullName>
    </submittedName>
</protein>
<proteinExistence type="predicted"/>
<feature type="non-terminal residue" evidence="1">
    <location>
        <position position="1"/>
    </location>
</feature>
<sequence>RVHRAAHIQRGRGQCHHVVAPAPPGRLSSTRAVISSKDLCLGCSCDILLG</sequence>